<organism evidence="2 3">
    <name type="scientific">Ruminococcus intestinalis</name>
    <dbReference type="NCBI Taxonomy" id="2763066"/>
    <lineage>
        <taxon>Bacteria</taxon>
        <taxon>Bacillati</taxon>
        <taxon>Bacillota</taxon>
        <taxon>Clostridia</taxon>
        <taxon>Eubacteriales</taxon>
        <taxon>Oscillospiraceae</taxon>
        <taxon>Ruminococcus</taxon>
    </lineage>
</organism>
<dbReference type="InterPro" id="IPR016181">
    <property type="entry name" value="Acyl_CoA_acyltransferase"/>
</dbReference>
<dbReference type="EMBL" id="JACOPS010000004">
    <property type="protein sequence ID" value="MBC5728731.1"/>
    <property type="molecule type" value="Genomic_DNA"/>
</dbReference>
<evidence type="ECO:0000313" key="3">
    <source>
        <dbReference type="Proteomes" id="UP000636755"/>
    </source>
</evidence>
<dbReference type="InterPro" id="IPR000182">
    <property type="entry name" value="GNAT_dom"/>
</dbReference>
<dbReference type="Proteomes" id="UP000636755">
    <property type="component" value="Unassembled WGS sequence"/>
</dbReference>
<name>A0ABR7HMQ4_9FIRM</name>
<dbReference type="Pfam" id="PF00583">
    <property type="entry name" value="Acetyltransf_1"/>
    <property type="match status" value="1"/>
</dbReference>
<dbReference type="SUPFAM" id="SSF55729">
    <property type="entry name" value="Acyl-CoA N-acyltransferases (Nat)"/>
    <property type="match status" value="1"/>
</dbReference>
<comment type="caution">
    <text evidence="2">The sequence shown here is derived from an EMBL/GenBank/DDBJ whole genome shotgun (WGS) entry which is preliminary data.</text>
</comment>
<feature type="domain" description="N-acetyltransferase" evidence="1">
    <location>
        <begin position="10"/>
        <end position="182"/>
    </location>
</feature>
<gene>
    <name evidence="2" type="ORF">H8R91_09435</name>
</gene>
<reference evidence="2 3" key="1">
    <citation type="submission" date="2020-08" db="EMBL/GenBank/DDBJ databases">
        <title>Genome public.</title>
        <authorList>
            <person name="Liu C."/>
            <person name="Sun Q."/>
        </authorList>
    </citation>
    <scope>NUCLEOTIDE SEQUENCE [LARGE SCALE GENOMIC DNA]</scope>
    <source>
        <strain evidence="2 3">NSJ-71</strain>
    </source>
</reference>
<dbReference type="PROSITE" id="PS51186">
    <property type="entry name" value="GNAT"/>
    <property type="match status" value="1"/>
</dbReference>
<accession>A0ABR7HMQ4</accession>
<evidence type="ECO:0000259" key="1">
    <source>
        <dbReference type="PROSITE" id="PS51186"/>
    </source>
</evidence>
<protein>
    <submittedName>
        <fullName evidence="2">GNAT family N-acetyltransferase</fullName>
    </submittedName>
</protein>
<dbReference type="Gene3D" id="3.40.630.30">
    <property type="match status" value="1"/>
</dbReference>
<evidence type="ECO:0000313" key="2">
    <source>
        <dbReference type="EMBL" id="MBC5728731.1"/>
    </source>
</evidence>
<dbReference type="CDD" id="cd04301">
    <property type="entry name" value="NAT_SF"/>
    <property type="match status" value="1"/>
</dbReference>
<proteinExistence type="predicted"/>
<keyword evidence="3" id="KW-1185">Reference proteome</keyword>
<sequence>MQTKIDLKKLRLRPYKKCDAKFIVKWSKDEVAFRKWCSDRWQTYPITAEDMNRKYCDNNGDCIDEDNFYPMTLIDNNTVAGHLILRFTDKERTILRFGFVITDNSKRGLGYGKEMLSLALKYSFEILKVNKITLGVFDNNLAAYHCYKSVGFKEIENENKEENCFCGEIWSVSEMEMTKDDYFNKR</sequence>
<dbReference type="PANTHER" id="PTHR43415">
    <property type="entry name" value="SPERMIDINE N(1)-ACETYLTRANSFERASE"/>
    <property type="match status" value="1"/>
</dbReference>
<dbReference type="RefSeq" id="WP_186935796.1">
    <property type="nucleotide sequence ID" value="NZ_JACOPS010000004.1"/>
</dbReference>
<dbReference type="PANTHER" id="PTHR43415:SF5">
    <property type="entry name" value="ACETYLTRANSFERASE"/>
    <property type="match status" value="1"/>
</dbReference>